<feature type="chain" id="PRO_5029654852" evidence="2">
    <location>
        <begin position="16"/>
        <end position="95"/>
    </location>
</feature>
<gene>
    <name evidence="3" type="primary">Ervv2_1</name>
    <name evidence="3" type="ORF">ALELAT_R15444</name>
</gene>
<dbReference type="PANTHER" id="PTHR10424:SF73">
    <property type="entry name" value="ENDOGENOUS RETROVIRUS GROUP FC1 ENV POLYPROTEIN-RELATED"/>
    <property type="match status" value="1"/>
</dbReference>
<proteinExistence type="predicted"/>
<dbReference type="OrthoDB" id="8949317at2759"/>
<name>A0A7L0WGD2_ALELA</name>
<keyword evidence="1" id="KW-1015">Disulfide bond</keyword>
<evidence type="ECO:0000313" key="4">
    <source>
        <dbReference type="Proteomes" id="UP000562322"/>
    </source>
</evidence>
<dbReference type="SUPFAM" id="SSF58069">
    <property type="entry name" value="Virus ectodomain"/>
    <property type="match status" value="1"/>
</dbReference>
<dbReference type="AlphaFoldDB" id="A0A7L0WGD2"/>
<evidence type="ECO:0000256" key="2">
    <source>
        <dbReference type="SAM" id="SignalP"/>
    </source>
</evidence>
<accession>A0A7L0WGD2</accession>
<dbReference type="Pfam" id="PF00429">
    <property type="entry name" value="TLV_coat"/>
    <property type="match status" value="1"/>
</dbReference>
<protein>
    <submittedName>
        <fullName evidence="3">ERVV2 protein</fullName>
    </submittedName>
</protein>
<reference evidence="3 4" key="1">
    <citation type="submission" date="2019-09" db="EMBL/GenBank/DDBJ databases">
        <title>Bird 10,000 Genomes (B10K) Project - Family phase.</title>
        <authorList>
            <person name="Zhang G."/>
        </authorList>
    </citation>
    <scope>NUCLEOTIDE SEQUENCE [LARGE SCALE GENOMIC DNA]</scope>
    <source>
        <strain evidence="3">B10K-DU-001-39</strain>
        <tissue evidence="3">Muscle</tissue>
    </source>
</reference>
<evidence type="ECO:0000256" key="1">
    <source>
        <dbReference type="ARBA" id="ARBA00023157"/>
    </source>
</evidence>
<evidence type="ECO:0000313" key="3">
    <source>
        <dbReference type="EMBL" id="NXL90526.1"/>
    </source>
</evidence>
<keyword evidence="2" id="KW-0732">Signal</keyword>
<organism evidence="3 4">
    <name type="scientific">Alectura lathami</name>
    <name type="common">Australian brush turkey</name>
    <dbReference type="NCBI Taxonomy" id="81907"/>
    <lineage>
        <taxon>Eukaryota</taxon>
        <taxon>Metazoa</taxon>
        <taxon>Chordata</taxon>
        <taxon>Craniata</taxon>
        <taxon>Vertebrata</taxon>
        <taxon>Euteleostomi</taxon>
        <taxon>Archelosauria</taxon>
        <taxon>Archosauria</taxon>
        <taxon>Dinosauria</taxon>
        <taxon>Saurischia</taxon>
        <taxon>Theropoda</taxon>
        <taxon>Coelurosauria</taxon>
        <taxon>Aves</taxon>
        <taxon>Neognathae</taxon>
        <taxon>Galloanserae</taxon>
        <taxon>Galliformes</taxon>
        <taxon>Megapodiidae</taxon>
        <taxon>Alectura</taxon>
    </lineage>
</organism>
<feature type="non-terminal residue" evidence="3">
    <location>
        <position position="1"/>
    </location>
</feature>
<feature type="signal peptide" evidence="2">
    <location>
        <begin position="1"/>
        <end position="15"/>
    </location>
</feature>
<feature type="non-terminal residue" evidence="3">
    <location>
        <position position="95"/>
    </location>
</feature>
<sequence>LVLFTLVQWLIPSLSVSKLEKSMLNISGEMEKLANDTAKGLTTLQTEISELSKMTLQNRMALDIILASQGGVCTVLNISCCMYVDHSGELLTDVH</sequence>
<dbReference type="EMBL" id="VXAV01007146">
    <property type="protein sequence ID" value="NXL90526.1"/>
    <property type="molecule type" value="Genomic_DNA"/>
</dbReference>
<keyword evidence="4" id="KW-1185">Reference proteome</keyword>
<dbReference type="InterPro" id="IPR018154">
    <property type="entry name" value="TLV/ENV_coat_polyprotein"/>
</dbReference>
<dbReference type="PANTHER" id="PTHR10424">
    <property type="entry name" value="VIRAL ENVELOPE PROTEIN"/>
    <property type="match status" value="1"/>
</dbReference>
<dbReference type="Proteomes" id="UP000562322">
    <property type="component" value="Unassembled WGS sequence"/>
</dbReference>
<comment type="caution">
    <text evidence="3">The sequence shown here is derived from an EMBL/GenBank/DDBJ whole genome shotgun (WGS) entry which is preliminary data.</text>
</comment>
<dbReference type="Gene3D" id="1.10.287.210">
    <property type="match status" value="1"/>
</dbReference>